<keyword evidence="4" id="KW-0720">Serine protease</keyword>
<keyword evidence="2" id="KW-0645">Protease</keyword>
<evidence type="ECO:0000313" key="8">
    <source>
        <dbReference type="EMBL" id="KAB8299506.1"/>
    </source>
</evidence>
<keyword evidence="6" id="KW-1133">Transmembrane helix</keyword>
<feature type="transmembrane region" description="Helical" evidence="6">
    <location>
        <begin position="40"/>
        <end position="61"/>
    </location>
</feature>
<dbReference type="InterPro" id="IPR000209">
    <property type="entry name" value="Peptidase_S8/S53_dom"/>
</dbReference>
<accession>A0A6A2W260</accession>
<dbReference type="Pfam" id="PF00082">
    <property type="entry name" value="Peptidase_S8"/>
    <property type="match status" value="1"/>
</dbReference>
<dbReference type="RefSeq" id="WP_240812343.1">
    <property type="nucleotide sequence ID" value="NZ_WBSO01000004.1"/>
</dbReference>
<name>A0A6A2W260_9BIFI</name>
<dbReference type="EMBL" id="WBSO01000004">
    <property type="protein sequence ID" value="KAB8299506.1"/>
    <property type="molecule type" value="Genomic_DNA"/>
</dbReference>
<dbReference type="PANTHER" id="PTHR43399">
    <property type="entry name" value="SUBTILISIN-RELATED"/>
    <property type="match status" value="1"/>
</dbReference>
<proteinExistence type="inferred from homology"/>
<dbReference type="Gene3D" id="3.40.50.200">
    <property type="entry name" value="Peptidase S8/S53 domain"/>
    <property type="match status" value="1"/>
</dbReference>
<feature type="non-terminal residue" evidence="8">
    <location>
        <position position="281"/>
    </location>
</feature>
<dbReference type="InterPro" id="IPR051048">
    <property type="entry name" value="Peptidase_S8/S53_subtilisin"/>
</dbReference>
<protein>
    <submittedName>
        <fullName evidence="8">Peptidase S8</fullName>
    </submittedName>
</protein>
<evidence type="ECO:0000256" key="2">
    <source>
        <dbReference type="ARBA" id="ARBA00022670"/>
    </source>
</evidence>
<evidence type="ECO:0000313" key="9">
    <source>
        <dbReference type="Proteomes" id="UP000440041"/>
    </source>
</evidence>
<dbReference type="PANTHER" id="PTHR43399:SF4">
    <property type="entry name" value="CELL WALL-ASSOCIATED PROTEASE"/>
    <property type="match status" value="1"/>
</dbReference>
<keyword evidence="9" id="KW-1185">Reference proteome</keyword>
<evidence type="ECO:0000259" key="7">
    <source>
        <dbReference type="Pfam" id="PF00082"/>
    </source>
</evidence>
<dbReference type="InterPro" id="IPR015500">
    <property type="entry name" value="Peptidase_S8_subtilisin-rel"/>
</dbReference>
<dbReference type="GO" id="GO:0004252">
    <property type="term" value="F:serine-type endopeptidase activity"/>
    <property type="evidence" value="ECO:0007669"/>
    <property type="project" value="InterPro"/>
</dbReference>
<evidence type="ECO:0000256" key="3">
    <source>
        <dbReference type="ARBA" id="ARBA00022801"/>
    </source>
</evidence>
<keyword evidence="6" id="KW-0812">Transmembrane</keyword>
<gene>
    <name evidence="8" type="ORF">DSM100238_0938</name>
</gene>
<feature type="domain" description="Peptidase S8/S53" evidence="7">
    <location>
        <begin position="86"/>
        <end position="260"/>
    </location>
</feature>
<dbReference type="PROSITE" id="PS51892">
    <property type="entry name" value="SUBTILASE"/>
    <property type="match status" value="1"/>
</dbReference>
<reference evidence="8 9" key="1">
    <citation type="submission" date="2019-09" db="EMBL/GenBank/DDBJ databases">
        <title>Characterization of the phylogenetic diversity of two novel species belonging to the genus Bifidobacterium: Bifidobacterium cebidarum sp. nov. and Bifidobacterium leontopitheci sp. nov.</title>
        <authorList>
            <person name="Lugli G.A."/>
            <person name="Duranti S."/>
            <person name="Milani C."/>
            <person name="Turroni F."/>
            <person name="Ventura M."/>
        </authorList>
    </citation>
    <scope>NUCLEOTIDE SEQUENCE [LARGE SCALE GENOMIC DNA]</scope>
    <source>
        <strain evidence="8 9">DSM 100238</strain>
    </source>
</reference>
<evidence type="ECO:0000256" key="5">
    <source>
        <dbReference type="PROSITE-ProRule" id="PRU01240"/>
    </source>
</evidence>
<keyword evidence="3" id="KW-0378">Hydrolase</keyword>
<dbReference type="InterPro" id="IPR036852">
    <property type="entry name" value="Peptidase_S8/S53_dom_sf"/>
</dbReference>
<evidence type="ECO:0000256" key="1">
    <source>
        <dbReference type="ARBA" id="ARBA00011073"/>
    </source>
</evidence>
<evidence type="ECO:0000256" key="4">
    <source>
        <dbReference type="ARBA" id="ARBA00022825"/>
    </source>
</evidence>
<comment type="caution">
    <text evidence="8">The sequence shown here is derived from an EMBL/GenBank/DDBJ whole genome shotgun (WGS) entry which is preliminary data.</text>
</comment>
<evidence type="ECO:0000256" key="6">
    <source>
        <dbReference type="SAM" id="Phobius"/>
    </source>
</evidence>
<dbReference type="Proteomes" id="UP000440041">
    <property type="component" value="Unassembled WGS sequence"/>
</dbReference>
<comment type="similarity">
    <text evidence="1 5">Belongs to the peptidase S8 family.</text>
</comment>
<dbReference type="PRINTS" id="PR00723">
    <property type="entry name" value="SUBTILISIN"/>
</dbReference>
<dbReference type="SUPFAM" id="SSF52743">
    <property type="entry name" value="Subtilisin-like"/>
    <property type="match status" value="1"/>
</dbReference>
<comment type="caution">
    <text evidence="5">Lacks conserved residue(s) required for the propagation of feature annotation.</text>
</comment>
<keyword evidence="6" id="KW-0472">Membrane</keyword>
<dbReference type="AlphaFoldDB" id="A0A6A2W260"/>
<dbReference type="GO" id="GO:0006508">
    <property type="term" value="P:proteolysis"/>
    <property type="evidence" value="ECO:0007669"/>
    <property type="project" value="UniProtKB-KW"/>
</dbReference>
<sequence length="281" mass="29011">MEFKGLSDSRVQGTGLPHGAVECARMGSWGRPARGRVRVWLWRVVLVVAAVVVVCGLCVPARAVDGVDWRIEDMGVRDAWASGVTGRGVTVAVIDTQVVEDHPSLAGADVEYRFVMVGGGTSCRGSQDSSLSMSVDDPTVSTADGLYVTHGTHMVGLIAGTGVGYDGGLGFQGVAPGAHVIAYPDELATEGTLDGMACVSDDDNGAHPLVVGELEDAVASGARVVNMSFGLDGIDNWDVAAAALHALRHGVVLVSGRDNSSTAGMYDLVGVPGTNNYFPGE</sequence>
<organism evidence="8 9">
    <name type="scientific">Bifidobacterium apri</name>
    <dbReference type="NCBI Taxonomy" id="1769423"/>
    <lineage>
        <taxon>Bacteria</taxon>
        <taxon>Bacillati</taxon>
        <taxon>Actinomycetota</taxon>
        <taxon>Actinomycetes</taxon>
        <taxon>Bifidobacteriales</taxon>
        <taxon>Bifidobacteriaceae</taxon>
        <taxon>Bifidobacterium</taxon>
    </lineage>
</organism>